<dbReference type="Gene3D" id="1.10.10.10">
    <property type="entry name" value="Winged helix-like DNA-binding domain superfamily/Winged helix DNA-binding domain"/>
    <property type="match status" value="1"/>
</dbReference>
<dbReference type="PANTHER" id="PTHR43712">
    <property type="entry name" value="PUTATIVE (AFU_ORTHOLOGUE AFUA_4G14580)-RELATED"/>
    <property type="match status" value="1"/>
</dbReference>
<dbReference type="Pfam" id="PF00891">
    <property type="entry name" value="Methyltransf_2"/>
    <property type="match status" value="1"/>
</dbReference>
<dbReference type="InterPro" id="IPR036390">
    <property type="entry name" value="WH_DNA-bd_sf"/>
</dbReference>
<dbReference type="GO" id="GO:0017096">
    <property type="term" value="F:acetylserotonin O-methyltransferase activity"/>
    <property type="evidence" value="ECO:0007669"/>
    <property type="project" value="UniProtKB-EC"/>
</dbReference>
<keyword evidence="3" id="KW-0949">S-adenosyl-L-methionine</keyword>
<dbReference type="Gene3D" id="1.10.287.1350">
    <property type="match status" value="1"/>
</dbReference>
<evidence type="ECO:0000256" key="3">
    <source>
        <dbReference type="ARBA" id="ARBA00022691"/>
    </source>
</evidence>
<dbReference type="InterPro" id="IPR001077">
    <property type="entry name" value="COMT_C"/>
</dbReference>
<keyword evidence="2" id="KW-0808">Transferase</keyword>
<dbReference type="EC" id="2.1.1.4" evidence="5"/>
<protein>
    <recommendedName>
        <fullName evidence="6">Acetylserotonin O-methyltransferase</fullName>
        <ecNumber evidence="5">2.1.1.4</ecNumber>
    </recommendedName>
    <alternativeName>
        <fullName evidence="7">Hydroxyindole O-methyltransferase</fullName>
    </alternativeName>
</protein>
<dbReference type="GO" id="GO:0046983">
    <property type="term" value="F:protein dimerization activity"/>
    <property type="evidence" value="ECO:0007669"/>
    <property type="project" value="InterPro"/>
</dbReference>
<evidence type="ECO:0000256" key="1">
    <source>
        <dbReference type="ARBA" id="ARBA00022603"/>
    </source>
</evidence>
<feature type="domain" description="O-methyltransferase C-terminal" evidence="8">
    <location>
        <begin position="94"/>
        <end position="305"/>
    </location>
</feature>
<dbReference type="Proteomes" id="UP000288716">
    <property type="component" value="Unassembled WGS sequence"/>
</dbReference>
<evidence type="ECO:0000256" key="4">
    <source>
        <dbReference type="ARBA" id="ARBA00037645"/>
    </source>
</evidence>
<sequence>MAIGHWKSAFLTCAAKLGIADILQEQPMTAEELAKRTNTHPQSLFRLMRALKSMGLFEQNIENKFELTPLGSTLRTGIFRHVIITVSGDEYEPWTNLMHCIKTGEDGYRHKYGIGYYDHLKEVSSQPDNEEFHNFRLACHESTMSFNSNFTKFYDFTQFKHIIDCGGNDGTFLSLVLKSAPNAKGTVYDEAPAIAEAMKNIERQGLSHRMTGIAGSFVDSVPEGGDCYIMKSVFMDWIGESATSILMNIRARMNSDTKLLLILSVVPENGPVHPGKYFDIYYLLFTGGVERTRTELEETLKTAGLKINKIVPTDYPIYDIVEIVLDI</sequence>
<reference evidence="10 11" key="1">
    <citation type="journal article" date="2018" name="Gigascience">
        <title>Genomes of trombidid mites reveal novel predicted allergens and laterally-transferred genes associated with secondary metabolism.</title>
        <authorList>
            <person name="Dong X."/>
            <person name="Chaisiri K."/>
            <person name="Xia D."/>
            <person name="Armstrong S.D."/>
            <person name="Fang Y."/>
            <person name="Donnelly M.J."/>
            <person name="Kadowaki T."/>
            <person name="McGarry J.W."/>
            <person name="Darby A.C."/>
            <person name="Makepeace B.L."/>
        </authorList>
    </citation>
    <scope>NUCLEOTIDE SEQUENCE [LARGE SCALE GENOMIC DNA]</scope>
    <source>
        <strain evidence="10">UoL-UT</strain>
    </source>
</reference>
<dbReference type="PROSITE" id="PS51683">
    <property type="entry name" value="SAM_OMT_II"/>
    <property type="match status" value="1"/>
</dbReference>
<evidence type="ECO:0000256" key="5">
    <source>
        <dbReference type="ARBA" id="ARBA00039116"/>
    </source>
</evidence>
<dbReference type="SUPFAM" id="SSF53335">
    <property type="entry name" value="S-adenosyl-L-methionine-dependent methyltransferases"/>
    <property type="match status" value="1"/>
</dbReference>
<dbReference type="PIRSF" id="PIRSF005739">
    <property type="entry name" value="O-mtase"/>
    <property type="match status" value="1"/>
</dbReference>
<name>A0A443SLZ0_9ACAR</name>
<evidence type="ECO:0000259" key="8">
    <source>
        <dbReference type="Pfam" id="PF00891"/>
    </source>
</evidence>
<evidence type="ECO:0000313" key="10">
    <source>
        <dbReference type="EMBL" id="RWS28512.1"/>
    </source>
</evidence>
<evidence type="ECO:0000256" key="2">
    <source>
        <dbReference type="ARBA" id="ARBA00022679"/>
    </source>
</evidence>
<evidence type="ECO:0000313" key="11">
    <source>
        <dbReference type="Proteomes" id="UP000288716"/>
    </source>
</evidence>
<dbReference type="AlphaFoldDB" id="A0A443SLZ0"/>
<dbReference type="InterPro" id="IPR036388">
    <property type="entry name" value="WH-like_DNA-bd_sf"/>
</dbReference>
<dbReference type="InterPro" id="IPR012967">
    <property type="entry name" value="COMT_dimerisation"/>
</dbReference>
<dbReference type="Gene3D" id="3.40.50.150">
    <property type="entry name" value="Vaccinia Virus protein VP39"/>
    <property type="match status" value="1"/>
</dbReference>
<evidence type="ECO:0000256" key="6">
    <source>
        <dbReference type="ARBA" id="ARBA00040730"/>
    </source>
</evidence>
<comment type="caution">
    <text evidence="10">The sequence shown here is derived from an EMBL/GenBank/DDBJ whole genome shotgun (WGS) entry which is preliminary data.</text>
</comment>
<comment type="function">
    <text evidence="4">Catalyzes the transfer of a methyl group onto N-acetylserotonin, producing melatonin (N-acetyl-5-methoxytryptamine).</text>
</comment>
<dbReference type="PANTHER" id="PTHR43712:SF2">
    <property type="entry name" value="O-METHYLTRANSFERASE CICE"/>
    <property type="match status" value="1"/>
</dbReference>
<dbReference type="InterPro" id="IPR016461">
    <property type="entry name" value="COMT-like"/>
</dbReference>
<dbReference type="InterPro" id="IPR029063">
    <property type="entry name" value="SAM-dependent_MTases_sf"/>
</dbReference>
<keyword evidence="11" id="KW-1185">Reference proteome</keyword>
<keyword evidence="1" id="KW-0489">Methyltransferase</keyword>
<organism evidence="10 11">
    <name type="scientific">Leptotrombidium deliense</name>
    <dbReference type="NCBI Taxonomy" id="299467"/>
    <lineage>
        <taxon>Eukaryota</taxon>
        <taxon>Metazoa</taxon>
        <taxon>Ecdysozoa</taxon>
        <taxon>Arthropoda</taxon>
        <taxon>Chelicerata</taxon>
        <taxon>Arachnida</taxon>
        <taxon>Acari</taxon>
        <taxon>Acariformes</taxon>
        <taxon>Trombidiformes</taxon>
        <taxon>Prostigmata</taxon>
        <taxon>Anystina</taxon>
        <taxon>Parasitengona</taxon>
        <taxon>Trombiculoidea</taxon>
        <taxon>Trombiculidae</taxon>
        <taxon>Leptotrombidium</taxon>
    </lineage>
</organism>
<dbReference type="VEuPathDB" id="VectorBase:LDEU003528"/>
<dbReference type="GO" id="GO:0032259">
    <property type="term" value="P:methylation"/>
    <property type="evidence" value="ECO:0007669"/>
    <property type="project" value="UniProtKB-KW"/>
</dbReference>
<feature type="domain" description="O-methyltransferase dimerisation" evidence="9">
    <location>
        <begin position="4"/>
        <end position="74"/>
    </location>
</feature>
<proteinExistence type="predicted"/>
<dbReference type="SUPFAM" id="SSF46785">
    <property type="entry name" value="Winged helix' DNA-binding domain"/>
    <property type="match status" value="1"/>
</dbReference>
<gene>
    <name evidence="10" type="ORF">B4U80_12788</name>
</gene>
<dbReference type="Pfam" id="PF08100">
    <property type="entry name" value="Dimerisation"/>
    <property type="match status" value="1"/>
</dbReference>
<evidence type="ECO:0000259" key="9">
    <source>
        <dbReference type="Pfam" id="PF08100"/>
    </source>
</evidence>
<dbReference type="EMBL" id="NCKV01001336">
    <property type="protein sequence ID" value="RWS28512.1"/>
    <property type="molecule type" value="Genomic_DNA"/>
</dbReference>
<evidence type="ECO:0000256" key="7">
    <source>
        <dbReference type="ARBA" id="ARBA00043054"/>
    </source>
</evidence>
<accession>A0A443SLZ0</accession>
<dbReference type="OrthoDB" id="1606438at2759"/>